<dbReference type="Gene3D" id="3.30.420.10">
    <property type="entry name" value="Ribonuclease H-like superfamily/Ribonuclease H"/>
    <property type="match status" value="1"/>
</dbReference>
<gene>
    <name evidence="2" type="ORF">BUALT_Bualt04G0024000</name>
</gene>
<evidence type="ECO:0000313" key="3">
    <source>
        <dbReference type="Proteomes" id="UP000826271"/>
    </source>
</evidence>
<reference evidence="2" key="1">
    <citation type="submission" date="2019-10" db="EMBL/GenBank/DDBJ databases">
        <authorList>
            <person name="Zhang R."/>
            <person name="Pan Y."/>
            <person name="Wang J."/>
            <person name="Ma R."/>
            <person name="Yu S."/>
        </authorList>
    </citation>
    <scope>NUCLEOTIDE SEQUENCE</scope>
    <source>
        <strain evidence="2">LA-IB0</strain>
        <tissue evidence="2">Leaf</tissue>
    </source>
</reference>
<dbReference type="InterPro" id="IPR002156">
    <property type="entry name" value="RNaseH_domain"/>
</dbReference>
<dbReference type="CDD" id="cd06222">
    <property type="entry name" value="RNase_H_like"/>
    <property type="match status" value="1"/>
</dbReference>
<sequence>MSTTSFSILVNGSPFGLINPSWGIRQGDPLSPYLFIIYFELLSRMLTRLENLTLINGVKVSRTSPTFTHLMYADDLVIYCQANVSNADSVHKCLNFFEDWSGLSVSKSKSVIHFSHNVSPELKNEIKNLLDIKECCHKIQHLGLPFCKQQKRTACFNDLVEKLNNKLSGWKAKNLSQAGRLILLKTVAQAIPVYQMSHYLLPISICSKLDASMRKFSWGHDPNKNHLHLMAWDDICRPKALGGLGLRKMKDLNFALLSKLAWKMVSEKNCIWLNLFRYKYLKSSNMLHSVSTGTNASWIWKDILRSKDLLSKGACYSVHVNSKILTWLEPWIPSFEGFIPPPPLSSRGCVIFAEVGSLINNVTNSWDLEVLNSLFAPHLVKCILKIQISLSSDPHKLFWTPSVTGKFSVKSSFSILSHLASLSHNRNRTPLFKKIWAAHLHERHKLFAWKVACNILLIRHRLMHILNVEHPRCPFCDDHVETLEHIFINCPFAKRVWWLSKWGFKTDNFHDFSIHQWLVFIFEKKWCIDITRAEEFLISAICIMDSLWKARNLIFHNHPRPIESKIAALADKVALEHSEAQAIVSLRARHVCCSADWSPLAPGSFKINTDVAFVEGRGACSMLIRNFEGTILFAASQRIWAHDASQAESEGIRFAVIWADSLQIDKSIFESDSEFAIRNILGPLDSSDWQPRVSIQDIHRVRQRWPFWKFNFMRHQANSTTHALAQWAFHSNWDGPFLFSHLKFISANCLSVPHPIRELED</sequence>
<comment type="caution">
    <text evidence="2">The sequence shown here is derived from an EMBL/GenBank/DDBJ whole genome shotgun (WGS) entry which is preliminary data.</text>
</comment>
<dbReference type="Proteomes" id="UP000826271">
    <property type="component" value="Unassembled WGS sequence"/>
</dbReference>
<dbReference type="InterPro" id="IPR000477">
    <property type="entry name" value="RT_dom"/>
</dbReference>
<dbReference type="PROSITE" id="PS50878">
    <property type="entry name" value="RT_POL"/>
    <property type="match status" value="1"/>
</dbReference>
<dbReference type="Pfam" id="PF00078">
    <property type="entry name" value="RVT_1"/>
    <property type="match status" value="1"/>
</dbReference>
<dbReference type="InterPro" id="IPR044730">
    <property type="entry name" value="RNase_H-like_dom_plant"/>
</dbReference>
<dbReference type="AlphaFoldDB" id="A0AAV6XT96"/>
<dbReference type="PANTHER" id="PTHR33116:SF86">
    <property type="entry name" value="REVERSE TRANSCRIPTASE DOMAIN-CONTAINING PROTEIN"/>
    <property type="match status" value="1"/>
</dbReference>
<dbReference type="InterPro" id="IPR036397">
    <property type="entry name" value="RNaseH_sf"/>
</dbReference>
<evidence type="ECO:0000259" key="1">
    <source>
        <dbReference type="PROSITE" id="PS50878"/>
    </source>
</evidence>
<dbReference type="Pfam" id="PF13966">
    <property type="entry name" value="zf-RVT"/>
    <property type="match status" value="1"/>
</dbReference>
<dbReference type="GO" id="GO:0004523">
    <property type="term" value="F:RNA-DNA hybrid ribonuclease activity"/>
    <property type="evidence" value="ECO:0007669"/>
    <property type="project" value="InterPro"/>
</dbReference>
<evidence type="ECO:0000313" key="2">
    <source>
        <dbReference type="EMBL" id="KAG8383539.1"/>
    </source>
</evidence>
<protein>
    <recommendedName>
        <fullName evidence="1">Reverse transcriptase domain-containing protein</fullName>
    </recommendedName>
</protein>
<dbReference type="EMBL" id="WHWC01000004">
    <property type="protein sequence ID" value="KAG8383539.1"/>
    <property type="molecule type" value="Genomic_DNA"/>
</dbReference>
<name>A0AAV6XT96_9LAMI</name>
<organism evidence="2 3">
    <name type="scientific">Buddleja alternifolia</name>
    <dbReference type="NCBI Taxonomy" id="168488"/>
    <lineage>
        <taxon>Eukaryota</taxon>
        <taxon>Viridiplantae</taxon>
        <taxon>Streptophyta</taxon>
        <taxon>Embryophyta</taxon>
        <taxon>Tracheophyta</taxon>
        <taxon>Spermatophyta</taxon>
        <taxon>Magnoliopsida</taxon>
        <taxon>eudicotyledons</taxon>
        <taxon>Gunneridae</taxon>
        <taxon>Pentapetalae</taxon>
        <taxon>asterids</taxon>
        <taxon>lamiids</taxon>
        <taxon>Lamiales</taxon>
        <taxon>Scrophulariaceae</taxon>
        <taxon>Buddlejeae</taxon>
        <taxon>Buddleja</taxon>
    </lineage>
</organism>
<dbReference type="SUPFAM" id="SSF56672">
    <property type="entry name" value="DNA/RNA polymerases"/>
    <property type="match status" value="1"/>
</dbReference>
<dbReference type="InterPro" id="IPR026960">
    <property type="entry name" value="RVT-Znf"/>
</dbReference>
<keyword evidence="3" id="KW-1185">Reference proteome</keyword>
<accession>A0AAV6XT96</accession>
<feature type="domain" description="Reverse transcriptase" evidence="1">
    <location>
        <begin position="1"/>
        <end position="146"/>
    </location>
</feature>
<dbReference type="GO" id="GO:0003676">
    <property type="term" value="F:nucleic acid binding"/>
    <property type="evidence" value="ECO:0007669"/>
    <property type="project" value="InterPro"/>
</dbReference>
<dbReference type="Pfam" id="PF13456">
    <property type="entry name" value="RVT_3"/>
    <property type="match status" value="1"/>
</dbReference>
<proteinExistence type="predicted"/>
<dbReference type="PANTHER" id="PTHR33116">
    <property type="entry name" value="REVERSE TRANSCRIPTASE ZINC-BINDING DOMAIN-CONTAINING PROTEIN-RELATED-RELATED"/>
    <property type="match status" value="1"/>
</dbReference>
<dbReference type="InterPro" id="IPR043502">
    <property type="entry name" value="DNA/RNA_pol_sf"/>
</dbReference>